<gene>
    <name evidence="1" type="ORF">N0B48_08140</name>
</gene>
<protein>
    <submittedName>
        <fullName evidence="1">Uncharacterized protein</fullName>
    </submittedName>
</protein>
<evidence type="ECO:0000313" key="1">
    <source>
        <dbReference type="EMBL" id="MCT2561851.1"/>
    </source>
</evidence>
<dbReference type="RefSeq" id="WP_259838142.1">
    <property type="nucleotide sequence ID" value="NZ_JAOAMU010000002.1"/>
</dbReference>
<dbReference type="EMBL" id="JAOAMU010000002">
    <property type="protein sequence ID" value="MCT2561851.1"/>
    <property type="molecule type" value="Genomic_DNA"/>
</dbReference>
<dbReference type="Proteomes" id="UP001525566">
    <property type="component" value="Unassembled WGS sequence"/>
</dbReference>
<organism evidence="1 2">
    <name type="scientific">Chryseobacterium herbae</name>
    <dbReference type="NCBI Taxonomy" id="2976476"/>
    <lineage>
        <taxon>Bacteria</taxon>
        <taxon>Pseudomonadati</taxon>
        <taxon>Bacteroidota</taxon>
        <taxon>Flavobacteriia</taxon>
        <taxon>Flavobacteriales</taxon>
        <taxon>Weeksellaceae</taxon>
        <taxon>Chryseobacterium group</taxon>
        <taxon>Chryseobacterium</taxon>
    </lineage>
</organism>
<comment type="caution">
    <text evidence="1">The sequence shown here is derived from an EMBL/GenBank/DDBJ whole genome shotgun (WGS) entry which is preliminary data.</text>
</comment>
<proteinExistence type="predicted"/>
<accession>A0ABT2ITM0</accession>
<evidence type="ECO:0000313" key="2">
    <source>
        <dbReference type="Proteomes" id="UP001525566"/>
    </source>
</evidence>
<keyword evidence="2" id="KW-1185">Reference proteome</keyword>
<name>A0ABT2ITM0_9FLAO</name>
<reference evidence="1 2" key="1">
    <citation type="submission" date="2022-09" db="EMBL/GenBank/DDBJ databases">
        <title>Chryseobacterium oleae sp.nov., isolated from the inter-root soil of Pyrola calliantha H. Andr. in Tibet.</title>
        <authorList>
            <person name="Li Z."/>
        </authorList>
    </citation>
    <scope>NUCLEOTIDE SEQUENCE [LARGE SCALE GENOMIC DNA]</scope>
    <source>
        <strain evidence="2">pc1-10</strain>
    </source>
</reference>
<sequence>MTIEIYTATLTHDKGKMSLTVISLSGEQGAKKQIMVSEGCPESAIIKIEKLTAKSQYNTN</sequence>